<dbReference type="NCBIfam" id="NF040608">
    <property type="entry name" value="division_SteA"/>
    <property type="match status" value="1"/>
</dbReference>
<protein>
    <recommendedName>
        <fullName evidence="4">Thiamine pyrophosphokinase</fullName>
    </recommendedName>
</protein>
<dbReference type="OrthoDB" id="5169996at2"/>
<dbReference type="EMBL" id="CP033896">
    <property type="protein sequence ID" value="AZA13486.1"/>
    <property type="molecule type" value="Genomic_DNA"/>
</dbReference>
<keyword evidence="1" id="KW-1133">Transmembrane helix</keyword>
<dbReference type="KEGG" id="ccho:CCHOA_05425"/>
<proteinExistence type="predicted"/>
<feature type="transmembrane region" description="Helical" evidence="1">
    <location>
        <begin position="347"/>
        <end position="369"/>
    </location>
</feature>
<keyword evidence="1" id="KW-0472">Membrane</keyword>
<evidence type="ECO:0000256" key="1">
    <source>
        <dbReference type="SAM" id="Phobius"/>
    </source>
</evidence>
<name>A0A3G6J6B3_9CORY</name>
<evidence type="ECO:0000313" key="3">
    <source>
        <dbReference type="Proteomes" id="UP000269019"/>
    </source>
</evidence>
<keyword evidence="1" id="KW-0812">Transmembrane</keyword>
<dbReference type="AlphaFoldDB" id="A0A3G6J6B3"/>
<sequence>MSPFGRHPDPSALAGPTRVVNFTDKPPTRIRTGDIVLLDLPDMDRRAAQAILRRQPAAIVNVAPMASGTLPAYGPQLLADANIVLVEAVGAELWRLAKDGRKATLDTTGALRYGNTLVATGRPVDPAQLAATYTTATHTLAATADQLGQGFATLLTDEAPLYIDGFGIPDTRVHLTGKKVIIVSDTPTAATQLKGLRNFIREYDPVIIGAGFGAQHVTNAGYQPDIILGDPTNLSETLLTSGAVLLIPATPQGDATGIDRVHDLAVAAMTFPAETSDPTDLAILFAHYHHAAVIVHVGDPLTVDTALRSTPTTVASTQLARLYAAHELVPAAAIIALYTVDKPLNLSWLYTLLGLLAVTATLLLLVALLGDGSPLANLTGTANQLGNQLRQLTNQGR</sequence>
<evidence type="ECO:0008006" key="4">
    <source>
        <dbReference type="Google" id="ProtNLM"/>
    </source>
</evidence>
<organism evidence="2 3">
    <name type="scientific">Corynebacterium choanae</name>
    <dbReference type="NCBI Taxonomy" id="1862358"/>
    <lineage>
        <taxon>Bacteria</taxon>
        <taxon>Bacillati</taxon>
        <taxon>Actinomycetota</taxon>
        <taxon>Actinomycetes</taxon>
        <taxon>Mycobacteriales</taxon>
        <taxon>Corynebacteriaceae</taxon>
        <taxon>Corynebacterium</taxon>
    </lineage>
</organism>
<dbReference type="RefSeq" id="WP_123927638.1">
    <property type="nucleotide sequence ID" value="NZ_CP033896.1"/>
</dbReference>
<dbReference type="Proteomes" id="UP000269019">
    <property type="component" value="Chromosome"/>
</dbReference>
<keyword evidence="3" id="KW-1185">Reference proteome</keyword>
<evidence type="ECO:0000313" key="2">
    <source>
        <dbReference type="EMBL" id="AZA13486.1"/>
    </source>
</evidence>
<accession>A0A3G6J6B3</accession>
<gene>
    <name evidence="2" type="ORF">CCHOA_05425</name>
</gene>
<reference evidence="2 3" key="1">
    <citation type="submission" date="2018-11" db="EMBL/GenBank/DDBJ databases">
        <authorList>
            <person name="Kleinhagauer T."/>
            <person name="Glaeser S.P."/>
            <person name="Spergser J."/>
            <person name="Ruckert C."/>
            <person name="Kaempfer P."/>
            <person name="Busse H.-J."/>
        </authorList>
    </citation>
    <scope>NUCLEOTIDE SEQUENCE [LARGE SCALE GENOMIC DNA]</scope>
    <source>
        <strain evidence="2 3">200CH</strain>
    </source>
</reference>
<dbReference type="InterPro" id="IPR047795">
    <property type="entry name" value="Put_SteA-like"/>
</dbReference>